<dbReference type="EMBL" id="CAJPIN010003642">
    <property type="protein sequence ID" value="CAG2056299.1"/>
    <property type="molecule type" value="Genomic_DNA"/>
</dbReference>
<evidence type="ECO:0000313" key="2">
    <source>
        <dbReference type="EMBL" id="CAG2056299.1"/>
    </source>
</evidence>
<dbReference type="Proteomes" id="UP001153148">
    <property type="component" value="Unassembled WGS sequence"/>
</dbReference>
<organism evidence="2 3">
    <name type="scientific">Timema podura</name>
    <name type="common">Walking stick</name>
    <dbReference type="NCBI Taxonomy" id="61482"/>
    <lineage>
        <taxon>Eukaryota</taxon>
        <taxon>Metazoa</taxon>
        <taxon>Ecdysozoa</taxon>
        <taxon>Arthropoda</taxon>
        <taxon>Hexapoda</taxon>
        <taxon>Insecta</taxon>
        <taxon>Pterygota</taxon>
        <taxon>Neoptera</taxon>
        <taxon>Polyneoptera</taxon>
        <taxon>Phasmatodea</taxon>
        <taxon>Timematodea</taxon>
        <taxon>Timematoidea</taxon>
        <taxon>Timematidae</taxon>
        <taxon>Timema</taxon>
    </lineage>
</organism>
<reference evidence="2" key="1">
    <citation type="submission" date="2021-03" db="EMBL/GenBank/DDBJ databases">
        <authorList>
            <person name="Tran Van P."/>
        </authorList>
    </citation>
    <scope>NUCLEOTIDE SEQUENCE</scope>
</reference>
<feature type="region of interest" description="Disordered" evidence="1">
    <location>
        <begin position="1"/>
        <end position="78"/>
    </location>
</feature>
<evidence type="ECO:0000313" key="3">
    <source>
        <dbReference type="Proteomes" id="UP001153148"/>
    </source>
</evidence>
<gene>
    <name evidence="2" type="ORF">TPAB3V08_LOCUS3292</name>
</gene>
<proteinExistence type="predicted"/>
<keyword evidence="3" id="KW-1185">Reference proteome</keyword>
<protein>
    <submittedName>
        <fullName evidence="2">Uncharacterized protein</fullName>
    </submittedName>
</protein>
<sequence length="92" mass="10387">MVQTQRRQEVQGVIHSDNQKTRRLSPSDGPRSEKKDPSVLVEDFEPRVIGPEQPCFPGNSSSRRPSKGGLTPEDGRGRIWGSYREVDKYTFG</sequence>
<evidence type="ECO:0000256" key="1">
    <source>
        <dbReference type="SAM" id="MobiDB-lite"/>
    </source>
</evidence>
<accession>A0ABN7NPG5</accession>
<comment type="caution">
    <text evidence="2">The sequence shown here is derived from an EMBL/GenBank/DDBJ whole genome shotgun (WGS) entry which is preliminary data.</text>
</comment>
<name>A0ABN7NPG5_TIMPD</name>